<name>A0A061JIJ0_9PROT</name>
<comment type="caution">
    <text evidence="1">The sequence shown here is derived from an EMBL/GenBank/DDBJ whole genome shotgun (WGS) entry which is preliminary data.</text>
</comment>
<dbReference type="RefSeq" id="WP_006304504.1">
    <property type="nucleotide sequence ID" value="NZ_ARPM03000035.1"/>
</dbReference>
<dbReference type="EMBL" id="ARPM03000035">
    <property type="protein sequence ID" value="ETZ05487.1"/>
    <property type="molecule type" value="Genomic_DNA"/>
</dbReference>
<proteinExistence type="predicted"/>
<evidence type="ECO:0000313" key="1">
    <source>
        <dbReference type="EMBL" id="ETZ05487.1"/>
    </source>
</evidence>
<accession>A0A061JIJ0</accession>
<organism evidence="1 2">
    <name type="scientific">Holospora undulata HU1</name>
    <dbReference type="NCBI Taxonomy" id="1321371"/>
    <lineage>
        <taxon>Bacteria</taxon>
        <taxon>Pseudomonadati</taxon>
        <taxon>Pseudomonadota</taxon>
        <taxon>Alphaproteobacteria</taxon>
        <taxon>Holosporales</taxon>
        <taxon>Holosporaceae</taxon>
        <taxon>Holospora</taxon>
    </lineage>
</organism>
<evidence type="ECO:0000313" key="2">
    <source>
        <dbReference type="Proteomes" id="UP000026922"/>
    </source>
</evidence>
<protein>
    <submittedName>
        <fullName evidence="1">Uncharacterized protein</fullName>
    </submittedName>
</protein>
<keyword evidence="2" id="KW-1185">Reference proteome</keyword>
<gene>
    <name evidence="1" type="ORF">K737_300072</name>
</gene>
<reference evidence="1 2" key="1">
    <citation type="journal article" date="2013" name="Genome Announc.">
        <title>Draft Genome Sequence of Holospora undulata Strain HU1, a Micronucleus-Specific Symbiont of the Ciliate Paramecium caudatum.</title>
        <authorList>
            <person name="Dohra H."/>
            <person name="Suzuki H."/>
            <person name="Suzuki T."/>
            <person name="Tanaka K."/>
            <person name="Fujishima M."/>
        </authorList>
    </citation>
    <scope>NUCLEOTIDE SEQUENCE [LARGE SCALE GENOMIC DNA]</scope>
    <source>
        <strain evidence="1 2">HU1</strain>
    </source>
</reference>
<dbReference type="Proteomes" id="UP000026922">
    <property type="component" value="Unassembled WGS sequence"/>
</dbReference>
<sequence length="920" mass="105418">MNDKVLLSLIFLIFENFFVGSAVYGSSPKKETTGFIEDVSVANDSDTNAVGIFSSEMEEFNYVLINALQKSDDEIGDFDSSKEVIGRFDRWLRVPENFHQIANCFDSSVAHLGRALEQADSVRVFETLAVLKKNSFPILNYVLSVLDSTPQSSHLDAKFVQLCKTLDQNAQNYQSESFFLSSSCVPSSPVQNSSESFFSKLCKIFKRMIGFKDEEVSVQTVRNVIRKSNNIDANKNNTLGSALSILNYIFIQNSKNENIVHNINKKVIYDSLDDLNMKNKNLLGEVLFKIFTKTENCGTNFLHALYALKNICSWNSSQDDQTHLYFEQNIADYALRKFISFSCPNLEKLSNVLDRFILADSSSHANLKDCSFSNGEGEAIETFFYVLFNEISDIHSSFSSSFDSKPRSRLSMDRHSRQYRSLGMDQHLSRVSGERFSTAASYDERRNSGQSILSMNRNLEENLNRDSSLGIDRNSGRYSSLGMYYTIEDDSEQCGNLGIENLSNISRTKSRLDISFDEIYVKLTSVCDAILERKNPTLFWSALFALNKIDQKYSLQTVSNKNRKEKENFRKVFDYLSRGVEEDFFHLGLPGLLNDENPKNFHTGLDILGKSYFENFWKKNAIKVLKDSLSTIKIERIDRIILLLLDKKIDLNSFYSILDELDLERVERIISVVLEKKGNLFFSFITTPTLFSKLLNVFKEKSDLFNKTLEHFINCNHYRMLNREFFLETVFCLYEDSSIFHRFLIFLSDFYKEKESSDSWIFSLRTNPNFFGHALVAFEDTLRNLDKESLDIEKNRKNFDTDIFERKKLKESSNKTLLLLLENSGVNSCIVPALVALCGKKITPDHIISALLNEKGDDKLGLALDALERVNKYCFRDVLYGLIRKAGITKSTLIKKVKKSLEDANDSVCLDTILKKIEID</sequence>
<dbReference type="AlphaFoldDB" id="A0A061JIJ0"/>